<evidence type="ECO:0000313" key="1">
    <source>
        <dbReference type="EMBL" id="GAA0863881.1"/>
    </source>
</evidence>
<keyword evidence="2" id="KW-1185">Reference proteome</keyword>
<sequence length="230" mass="25902">MCEHRPETAECLGRDAGTEHWNIAFEIGADKILPPSLACPIARRKEAIGKSAAYPKPVNLIIADFKPVERTHFEVADTSGETLSRLAQKIDRCRAEEQEAACPLASTPTGVDQPAQDLEQSRQTMDFVEDDQLVRMSGKIKFGFRQLGAIRIGLEVEVDRGSGFADFNRERGLADLSWADERNSWHFGQPFRQFRRDTAINHPCIYGVLFQFCKVNLHNMLIMANPARED</sequence>
<protein>
    <submittedName>
        <fullName evidence="1">Uncharacterized protein</fullName>
    </submittedName>
</protein>
<reference evidence="2" key="1">
    <citation type="journal article" date="2019" name="Int. J. Syst. Evol. Microbiol.">
        <title>The Global Catalogue of Microorganisms (GCM) 10K type strain sequencing project: providing services to taxonomists for standard genome sequencing and annotation.</title>
        <authorList>
            <consortium name="The Broad Institute Genomics Platform"/>
            <consortium name="The Broad Institute Genome Sequencing Center for Infectious Disease"/>
            <person name="Wu L."/>
            <person name="Ma J."/>
        </authorList>
    </citation>
    <scope>NUCLEOTIDE SEQUENCE [LARGE SCALE GENOMIC DNA]</scope>
    <source>
        <strain evidence="2">JCM 15910</strain>
    </source>
</reference>
<dbReference type="Proteomes" id="UP001500738">
    <property type="component" value="Unassembled WGS sequence"/>
</dbReference>
<evidence type="ECO:0000313" key="2">
    <source>
        <dbReference type="Proteomes" id="UP001500738"/>
    </source>
</evidence>
<accession>A0ABP3XHH2</accession>
<comment type="caution">
    <text evidence="1">The sequence shown here is derived from an EMBL/GenBank/DDBJ whole genome shotgun (WGS) entry which is preliminary data.</text>
</comment>
<dbReference type="EMBL" id="BAAAFE010000007">
    <property type="protein sequence ID" value="GAA0863881.1"/>
    <property type="molecule type" value="Genomic_DNA"/>
</dbReference>
<organism evidence="1 2">
    <name type="scientific">Sphingopyxis soli</name>
    <dbReference type="NCBI Taxonomy" id="592051"/>
    <lineage>
        <taxon>Bacteria</taxon>
        <taxon>Pseudomonadati</taxon>
        <taxon>Pseudomonadota</taxon>
        <taxon>Alphaproteobacteria</taxon>
        <taxon>Sphingomonadales</taxon>
        <taxon>Sphingomonadaceae</taxon>
        <taxon>Sphingopyxis</taxon>
    </lineage>
</organism>
<name>A0ABP3XHH2_9SPHN</name>
<proteinExistence type="predicted"/>
<gene>
    <name evidence="1" type="ORF">GCM10009115_16130</name>
</gene>